<keyword evidence="5" id="KW-0832">Ubl conjugation</keyword>
<evidence type="ECO:0000256" key="1">
    <source>
        <dbReference type="ARBA" id="ARBA00004514"/>
    </source>
</evidence>
<dbReference type="Gene3D" id="1.25.10.10">
    <property type="entry name" value="Leucine-rich Repeat Variant"/>
    <property type="match status" value="1"/>
</dbReference>
<dbReference type="GeneTree" id="ENSGT00950000183139"/>
<dbReference type="GO" id="GO:0038202">
    <property type="term" value="P:TORC1 signaling"/>
    <property type="evidence" value="ECO:0007669"/>
    <property type="project" value="Ensembl"/>
</dbReference>
<feature type="compositionally biased region" description="Basic and acidic residues" evidence="11">
    <location>
        <begin position="1334"/>
        <end position="1343"/>
    </location>
</feature>
<keyword evidence="3" id="KW-0963">Cytoplasm</keyword>
<dbReference type="GO" id="GO:0033596">
    <property type="term" value="C:TSC1-TSC2 complex"/>
    <property type="evidence" value="ECO:0007669"/>
    <property type="project" value="Ensembl"/>
</dbReference>
<feature type="compositionally biased region" description="Polar residues" evidence="11">
    <location>
        <begin position="636"/>
        <end position="646"/>
    </location>
</feature>
<dbReference type="GO" id="GO:1904262">
    <property type="term" value="P:negative regulation of TORC1 signaling"/>
    <property type="evidence" value="ECO:0007669"/>
    <property type="project" value="Ensembl"/>
</dbReference>
<dbReference type="GO" id="GO:0045948">
    <property type="term" value="P:positive regulation of translational initiation"/>
    <property type="evidence" value="ECO:0007669"/>
    <property type="project" value="Ensembl"/>
</dbReference>
<dbReference type="PROSITE" id="PS50085">
    <property type="entry name" value="RAPGAP"/>
    <property type="match status" value="1"/>
</dbReference>
<keyword evidence="6" id="KW-0472">Membrane</keyword>
<evidence type="ECO:0000313" key="13">
    <source>
        <dbReference type="Ensembl" id="ENSCPRP00005021296.1"/>
    </source>
</evidence>
<dbReference type="GO" id="GO:0048471">
    <property type="term" value="C:perinuclear region of cytoplasm"/>
    <property type="evidence" value="ECO:0007669"/>
    <property type="project" value="Ensembl"/>
</dbReference>
<evidence type="ECO:0000256" key="11">
    <source>
        <dbReference type="SAM" id="MobiDB-lite"/>
    </source>
</evidence>
<feature type="region of interest" description="Disordered" evidence="11">
    <location>
        <begin position="1401"/>
        <end position="1480"/>
    </location>
</feature>
<dbReference type="GO" id="GO:0005794">
    <property type="term" value="C:Golgi apparatus"/>
    <property type="evidence" value="ECO:0007669"/>
    <property type="project" value="Ensembl"/>
</dbReference>
<dbReference type="GO" id="GO:0042803">
    <property type="term" value="F:protein homodimerization activity"/>
    <property type="evidence" value="ECO:0007669"/>
    <property type="project" value="Ensembl"/>
</dbReference>
<dbReference type="GO" id="GO:0019902">
    <property type="term" value="F:phosphatase binding"/>
    <property type="evidence" value="ECO:0007669"/>
    <property type="project" value="Ensembl"/>
</dbReference>
<evidence type="ECO:0000256" key="10">
    <source>
        <dbReference type="ARBA" id="ARBA00070662"/>
    </source>
</evidence>
<keyword evidence="4" id="KW-0597">Phosphoprotein</keyword>
<evidence type="ECO:0000256" key="3">
    <source>
        <dbReference type="ARBA" id="ARBA00022490"/>
    </source>
</evidence>
<keyword evidence="14" id="KW-1185">Reference proteome</keyword>
<evidence type="ECO:0000256" key="4">
    <source>
        <dbReference type="ARBA" id="ARBA00022553"/>
    </source>
</evidence>
<dbReference type="PANTHER" id="PTHR10063:SF0">
    <property type="entry name" value="TUBERIN"/>
    <property type="match status" value="1"/>
</dbReference>
<name>A0A7M4F8X9_CROPO</name>
<feature type="compositionally biased region" description="Pro residues" evidence="11">
    <location>
        <begin position="1764"/>
        <end position="1778"/>
    </location>
</feature>
<organism evidence="13 14">
    <name type="scientific">Crocodylus porosus</name>
    <name type="common">Saltwater crocodile</name>
    <name type="synonym">Estuarine crocodile</name>
    <dbReference type="NCBI Taxonomy" id="8502"/>
    <lineage>
        <taxon>Eukaryota</taxon>
        <taxon>Metazoa</taxon>
        <taxon>Chordata</taxon>
        <taxon>Craniata</taxon>
        <taxon>Vertebrata</taxon>
        <taxon>Euteleostomi</taxon>
        <taxon>Archelosauria</taxon>
        <taxon>Archosauria</taxon>
        <taxon>Crocodylia</taxon>
        <taxon>Longirostres</taxon>
        <taxon>Crocodylidae</taxon>
        <taxon>Crocodylus</taxon>
    </lineage>
</organism>
<feature type="region of interest" description="Disordered" evidence="11">
    <location>
        <begin position="1055"/>
        <end position="1104"/>
    </location>
</feature>
<dbReference type="InterPro" id="IPR011989">
    <property type="entry name" value="ARM-like"/>
</dbReference>
<evidence type="ECO:0000313" key="14">
    <source>
        <dbReference type="Proteomes" id="UP000594220"/>
    </source>
</evidence>
<accession>A0A7M4F8X9</accession>
<dbReference type="GO" id="GO:0051056">
    <property type="term" value="P:regulation of small GTPase mediated signal transduction"/>
    <property type="evidence" value="ECO:0007669"/>
    <property type="project" value="InterPro"/>
</dbReference>
<feature type="region of interest" description="Disordered" evidence="11">
    <location>
        <begin position="1751"/>
        <end position="1798"/>
    </location>
</feature>
<feature type="region of interest" description="Disordered" evidence="11">
    <location>
        <begin position="626"/>
        <end position="646"/>
    </location>
</feature>
<dbReference type="InterPro" id="IPR018515">
    <property type="entry name" value="Tuberin-type_domain"/>
</dbReference>
<dbReference type="GO" id="GO:1904263">
    <property type="term" value="P:positive regulation of TORC1 signaling"/>
    <property type="evidence" value="ECO:0007669"/>
    <property type="project" value="Ensembl"/>
</dbReference>
<dbReference type="GO" id="GO:0030178">
    <property type="term" value="P:negative regulation of Wnt signaling pathway"/>
    <property type="evidence" value="ECO:0007669"/>
    <property type="project" value="TreeGrafter"/>
</dbReference>
<dbReference type="SUPFAM" id="SSF111347">
    <property type="entry name" value="Rap/Ran-GAP"/>
    <property type="match status" value="1"/>
</dbReference>
<dbReference type="InterPro" id="IPR016024">
    <property type="entry name" value="ARM-type_fold"/>
</dbReference>
<dbReference type="InterPro" id="IPR000331">
    <property type="entry name" value="Rap/Ran_GAP_dom"/>
</dbReference>
<dbReference type="GO" id="GO:0046627">
    <property type="term" value="P:negative regulation of insulin receptor signaling pathway"/>
    <property type="evidence" value="ECO:0007669"/>
    <property type="project" value="TreeGrafter"/>
</dbReference>
<dbReference type="GO" id="GO:0051726">
    <property type="term" value="P:regulation of cell cycle"/>
    <property type="evidence" value="ECO:0007669"/>
    <property type="project" value="TreeGrafter"/>
</dbReference>
<dbReference type="GO" id="GO:0051898">
    <property type="term" value="P:negative regulation of phosphatidylinositol 3-kinase/protein kinase B signal transduction"/>
    <property type="evidence" value="ECO:0007669"/>
    <property type="project" value="TreeGrafter"/>
</dbReference>
<dbReference type="GO" id="GO:0045947">
    <property type="term" value="P:negative regulation of translational initiation"/>
    <property type="evidence" value="ECO:0007669"/>
    <property type="project" value="Ensembl"/>
</dbReference>
<keyword evidence="7" id="KW-0458">Lysosome</keyword>
<dbReference type="GO" id="GO:0051879">
    <property type="term" value="F:Hsp90 protein binding"/>
    <property type="evidence" value="ECO:0007669"/>
    <property type="project" value="Ensembl"/>
</dbReference>
<proteinExistence type="predicted"/>
<dbReference type="InterPro" id="IPR027107">
    <property type="entry name" value="Tuberin/Ral-act_asu"/>
</dbReference>
<dbReference type="GO" id="GO:0005096">
    <property type="term" value="F:GTPase activator activity"/>
    <property type="evidence" value="ECO:0007669"/>
    <property type="project" value="UniProtKB-KW"/>
</dbReference>
<evidence type="ECO:0000256" key="7">
    <source>
        <dbReference type="ARBA" id="ARBA00023228"/>
    </source>
</evidence>
<dbReference type="FunFam" id="3.40.50.11210:FF:000004">
    <property type="entry name" value="Tuberin isoform X3"/>
    <property type="match status" value="1"/>
</dbReference>
<dbReference type="PANTHER" id="PTHR10063">
    <property type="entry name" value="TUBERIN"/>
    <property type="match status" value="1"/>
</dbReference>
<evidence type="ECO:0000256" key="9">
    <source>
        <dbReference type="ARBA" id="ARBA00054764"/>
    </source>
</evidence>
<dbReference type="InterPro" id="IPR024584">
    <property type="entry name" value="Tuberin_N"/>
</dbReference>
<keyword evidence="2" id="KW-0343">GTPase activation</keyword>
<gene>
    <name evidence="13" type="primary">TSC2</name>
</gene>
<dbReference type="GO" id="GO:0043276">
    <property type="term" value="P:anoikis"/>
    <property type="evidence" value="ECO:0007669"/>
    <property type="project" value="Ensembl"/>
</dbReference>
<sequence>MAKPQGKDAGLKEKFKLLLGLGPARPSSKSAEGKQTEFIVTAEILKELSMECGLNNRIRAIGQICEVAKTKKFEEHAVEAVWKVVADMLQPERPAEARHAVLHLLKAIVQGQGERLGILRAHFFRVIKDYPSNEDLHERLEVFKALTDNGRYITYLEEELAEFVLQWMEVGLSSEFLLVLVNLLLPPLAVSLQVLDAVVCYNCLPSESLPVFIITLCRTINVKELSEPCWKLMRNLLGTHLGHSAIYNMCRIMEDRTYMADAALLRGAVFFVGMALWGAHRLHSLKNSPTSVLPSFLKAMTCSNAVVSYEIVLSITRLIKKYGKELQAVTWDILLDIIERLLQQLQSLESPDLKSIVHDLLTTVEELCDQNDFHGSEERFFELVERCADQRPESSVLNLITYRAQSIYPAKDGWIHNLQLLMERFFRNESRSVVRIKVLDVLSFVLSINRQFYEEELINAVVISQLAHIPEDKDHKVRKLATQLLVDLAEGCNTHHFNSLLDIIEKVAAHSLSSPAELEGRDLLSYSASLEDVKTAVLGLLIILQTKLYSLPASHATRVYEMLISHIRLHYKRMYSLPVASSIRLQVFDFLLMLRADSLHRLGLSNKDGAVRFSPYCLCNLPEKRTSDKKPAGTLSPPSGSPSVSTQNATIRVGHLPYSLLFGVLLQCLKQETDWKVLKLVLNKLPESLRYKVLFLTSPCNIDQLASALCSMLTDKKTTDRLHGMPEGFSRTDLHLAVVPVLTALISYHNYLDKAKQREIVYCLEHGLIYRCANQCVVALSVCSIEMPDIIIKALPILIVKLTHISATANMAIPLLEFLSTLARLPHLYRNFAAEQYASVFAISLPYTNPSKFNQYIVCLAHHVIAMWFIRCRLPFRKDFVPYITKGLRSNVLLSFDDTPEKDSFRARSTSLNERPKSLRIAKNAKQGLNNSPPVKELKEPSAVDAFRSRSISVSEHVVRSRIQMSITSSSLGSADENSMAQADDNLKNLHLELTETCLDMMARYVFSNFTAVPKRSPVGEFLLAGGRTKTWLVGNKLVTITTSVGTGTRSLLGLDSGELQSSPESSSDPVLQVRQTKEAPAKLESQAGQQVCRGSRNRVRSMSGGHALRVGALETSGSHFPSSSVPQGLQNPPASAIRTEKAAPAAQTPLQKEKASLAAYVPLLTQGWAEILVRRPTGNTSWLMSLENPLSPFSSDINNMPLQELSNALMAAERFKEHRETALYKSLSVPSSSLATGTTKPSLLQRSNTVASFSSMYQSSCQGKLHRSISWAESAMVLEEGSPLEMELKEADSPTESQEIEDFEATSSEPSLSEEKFGKPKEPYSRSSSTSSQEEKSLRSDDLVPVGIPIGRVIHSEDGRALELSFQPSQPLSKSSSSPELQTLQEVLRDVNGREGIGKLSTEVKSKSQSENLEGEGLGSWLSQGEDAKMTSAGSMSSSSPRSPSGHRPRGYTISDSAPSRRGKRIERDAFKSRTAASNAEKVPGINPSFVFLQLYHSPFFGDESNKPLLLPNETFERSVQLLDQIPSYDTHKIAVLYVGEGQTNNEIAILSNEHGSYRYTEFLTGLGKLIELKDCQPDKIYLGGLDVCGEDGQFTYCWHDDIMQAIFHIATLMPTKDLDKYRCDKKRHLGNDFVSIIYNDSGEDFKLGTIKGQFNFVHVIITPLDYDCNLVTLQCRKDMEGLVDTSMAKIISDKNLPFVARQMALHANMASQVHHSRSNPTDTYPSKWIARLRHIKRLRHRLREETQYQAPGFPLQMHPSAPAKPPPHVPQDPPPTYETGQRKRLISSVDDFTEFA</sequence>
<dbReference type="SUPFAM" id="SSF48371">
    <property type="entry name" value="ARM repeat"/>
    <property type="match status" value="1"/>
</dbReference>
<feature type="compositionally biased region" description="Low complexity" evidence="11">
    <location>
        <begin position="1056"/>
        <end position="1073"/>
    </location>
</feature>
<feature type="compositionally biased region" description="Basic and acidic residues" evidence="11">
    <location>
        <begin position="1314"/>
        <end position="1325"/>
    </location>
</feature>
<dbReference type="GO" id="GO:0009267">
    <property type="term" value="P:cellular response to starvation"/>
    <property type="evidence" value="ECO:0007669"/>
    <property type="project" value="Ensembl"/>
</dbReference>
<dbReference type="InterPro" id="IPR035974">
    <property type="entry name" value="Rap/Ran-GAP_sf"/>
</dbReference>
<dbReference type="OMA" id="CDIMSAI"/>
<dbReference type="Pfam" id="PF11864">
    <property type="entry name" value="DUF3384"/>
    <property type="match status" value="2"/>
</dbReference>
<evidence type="ECO:0000259" key="12">
    <source>
        <dbReference type="PROSITE" id="PS50085"/>
    </source>
</evidence>
<feature type="domain" description="Rap-GAP" evidence="12">
    <location>
        <begin position="1521"/>
        <end position="1748"/>
    </location>
</feature>
<feature type="region of interest" description="Disordered" evidence="11">
    <location>
        <begin position="1287"/>
        <end position="1344"/>
    </location>
</feature>
<dbReference type="GO" id="GO:0005765">
    <property type="term" value="C:lysosomal membrane"/>
    <property type="evidence" value="ECO:0007669"/>
    <property type="project" value="UniProtKB-SubCell"/>
</dbReference>
<dbReference type="Proteomes" id="UP000594220">
    <property type="component" value="Unplaced"/>
</dbReference>
<dbReference type="GO" id="GO:0005634">
    <property type="term" value="C:nucleus"/>
    <property type="evidence" value="ECO:0007669"/>
    <property type="project" value="Ensembl"/>
</dbReference>
<evidence type="ECO:0000256" key="6">
    <source>
        <dbReference type="ARBA" id="ARBA00023136"/>
    </source>
</evidence>
<comment type="function">
    <text evidence="9">Catalytic component of the TSC-TBC complex, a multiprotein complex that acts as a negative regulator of the canonical mTORC1 complex, an evolutionarily conserved central nutrient sensor that stimulates anabolic reactions and macromolecule biosynthesis to promote cellular biomass generation and growth. Within the TSC-TBC complex, TSC2 acts as a GTPase-activating protein (GAP) for the small GTPase RHEB, a direct activator of the protein kinase activity of mTORC1. In absence of nutrients, the TSC-TBC complex inhibits mTORC1, thereby preventing phosphorylation of ribosomal protein S6 kinase (RPS6KB1 and RPS6KB2) and EIF4EBP1 (4E-BP1) by the mTORC1 signaling. The TSC-TBC complex is inactivated in response to nutrients, relieving inhibition of mTORC1. Involved in microtubule-mediated protein transport via its ability to regulate mTORC1 signaling. Also stimulates the intrinsic GTPase activity of the Ras-related proteins RAP1A and RAB5.</text>
</comment>
<reference evidence="13" key="2">
    <citation type="submission" date="2025-09" db="UniProtKB">
        <authorList>
            <consortium name="Ensembl"/>
        </authorList>
    </citation>
    <scope>IDENTIFICATION</scope>
</reference>
<dbReference type="Pfam" id="PF03542">
    <property type="entry name" value="Tuberin"/>
    <property type="match status" value="1"/>
</dbReference>
<dbReference type="Ensembl" id="ENSCPRT00005024887.1">
    <property type="protein sequence ID" value="ENSCPRP00005021296.1"/>
    <property type="gene ID" value="ENSCPRG00005012774.1"/>
</dbReference>
<dbReference type="PRINTS" id="PR01431">
    <property type="entry name" value="TUBERIN"/>
</dbReference>
<comment type="subcellular location">
    <subcellularLocation>
        <location evidence="1">Cytoplasm</location>
        <location evidence="1">Cytosol</location>
    </subcellularLocation>
    <subcellularLocation>
        <location evidence="8">Lysosome membrane</location>
        <topology evidence="8">Peripheral membrane protein</topology>
    </subcellularLocation>
</comment>
<dbReference type="GO" id="GO:0014069">
    <property type="term" value="C:postsynaptic density"/>
    <property type="evidence" value="ECO:0007669"/>
    <property type="project" value="Ensembl"/>
</dbReference>
<dbReference type="Gene3D" id="3.40.50.11210">
    <property type="entry name" value="Rap/Ran-GAP"/>
    <property type="match status" value="1"/>
</dbReference>
<dbReference type="InterPro" id="IPR003913">
    <property type="entry name" value="Tuberin"/>
</dbReference>
<feature type="compositionally biased region" description="Low complexity" evidence="11">
    <location>
        <begin position="1433"/>
        <end position="1445"/>
    </location>
</feature>
<evidence type="ECO:0000256" key="2">
    <source>
        <dbReference type="ARBA" id="ARBA00022468"/>
    </source>
</evidence>
<reference evidence="13" key="1">
    <citation type="submission" date="2025-08" db="UniProtKB">
        <authorList>
            <consortium name="Ensembl"/>
        </authorList>
    </citation>
    <scope>IDENTIFICATION</scope>
</reference>
<evidence type="ECO:0000256" key="5">
    <source>
        <dbReference type="ARBA" id="ARBA00022843"/>
    </source>
</evidence>
<dbReference type="GO" id="GO:0016239">
    <property type="term" value="P:positive regulation of macroautophagy"/>
    <property type="evidence" value="ECO:0007669"/>
    <property type="project" value="Ensembl"/>
</dbReference>
<evidence type="ECO:0000256" key="8">
    <source>
        <dbReference type="ARBA" id="ARBA00023765"/>
    </source>
</evidence>
<dbReference type="GO" id="GO:0002181">
    <property type="term" value="P:cytoplasmic translation"/>
    <property type="evidence" value="ECO:0007669"/>
    <property type="project" value="Ensembl"/>
</dbReference>
<protein>
    <recommendedName>
        <fullName evidence="10">Tuberin</fullName>
    </recommendedName>
</protein>
<dbReference type="GO" id="GO:0031267">
    <property type="term" value="F:small GTPase binding"/>
    <property type="evidence" value="ECO:0007669"/>
    <property type="project" value="Ensembl"/>
</dbReference>
<dbReference type="Pfam" id="PF02145">
    <property type="entry name" value="Rap_GAP"/>
    <property type="match status" value="1"/>
</dbReference>